<dbReference type="InterPro" id="IPR005107">
    <property type="entry name" value="CO_DH_flav_C"/>
</dbReference>
<evidence type="ECO:0000259" key="4">
    <source>
        <dbReference type="PROSITE" id="PS51387"/>
    </source>
</evidence>
<dbReference type="EC" id="1.2.7.4" evidence="5"/>
<dbReference type="Gene3D" id="3.30.43.10">
    <property type="entry name" value="Uridine Diphospho-n-acetylenolpyruvylglucosamine Reductase, domain 2"/>
    <property type="match status" value="1"/>
</dbReference>
<reference evidence="5 6" key="1">
    <citation type="submission" date="2020-07" db="EMBL/GenBank/DDBJ databases">
        <title>Sequencing the genomes of 1000 actinobacteria strains.</title>
        <authorList>
            <person name="Klenk H.-P."/>
        </authorList>
    </citation>
    <scope>NUCLEOTIDE SEQUENCE [LARGE SCALE GENOMIC DNA]</scope>
    <source>
        <strain evidence="5 6">DSM 103833</strain>
    </source>
</reference>
<keyword evidence="3 5" id="KW-0560">Oxidoreductase</keyword>
<dbReference type="InterPro" id="IPR036318">
    <property type="entry name" value="FAD-bd_PCMH-like_sf"/>
</dbReference>
<sequence>MTPAAFEYVAPETVEAALAALAQHGDEAKILAGGQSLLPVLRMRLNAPEWVIDLGRIPALRGIRDGDDHLAIGAMTTHDEVLHDPLVHEHALLLTKATTQLADAQVRHRGTFGGSLAHADPAGDLGGPALALGATFVVQGPGGTRTVPADEFFVDLFETAISDDEILVEVRVPKRPGWGAHYEKFVRVVHQWPIVAVGATVRMDGDTIGEARIGLTNMGSTPVRATAVEEALVGQPATEEAVGAAAAHAAAGTSPPSDLNGDADYRRHLATVLTRRAVLKAAGRNGTQVPGSATPGPA</sequence>
<protein>
    <submittedName>
        <fullName evidence="5">Carbon-monoxide dehydrogenase medium subunit</fullName>
        <ecNumber evidence="5">1.2.7.4</ecNumber>
    </submittedName>
</protein>
<dbReference type="Gene3D" id="3.30.465.10">
    <property type="match status" value="1"/>
</dbReference>
<dbReference type="EMBL" id="JACCFP010000001">
    <property type="protein sequence ID" value="NYJ00114.1"/>
    <property type="molecule type" value="Genomic_DNA"/>
</dbReference>
<evidence type="ECO:0000313" key="6">
    <source>
        <dbReference type="Proteomes" id="UP000530424"/>
    </source>
</evidence>
<evidence type="ECO:0000256" key="2">
    <source>
        <dbReference type="ARBA" id="ARBA00022827"/>
    </source>
</evidence>
<dbReference type="InterPro" id="IPR016169">
    <property type="entry name" value="FAD-bd_PCMH_sub2"/>
</dbReference>
<evidence type="ECO:0000256" key="3">
    <source>
        <dbReference type="ARBA" id="ARBA00023002"/>
    </source>
</evidence>
<evidence type="ECO:0000313" key="5">
    <source>
        <dbReference type="EMBL" id="NYJ00114.1"/>
    </source>
</evidence>
<dbReference type="InterPro" id="IPR036683">
    <property type="entry name" value="CO_DH_flav_C_dom_sf"/>
</dbReference>
<dbReference type="GO" id="GO:0043885">
    <property type="term" value="F:anaerobic carbon-monoxide dehydrogenase activity"/>
    <property type="evidence" value="ECO:0007669"/>
    <property type="project" value="UniProtKB-EC"/>
</dbReference>
<dbReference type="SUPFAM" id="SSF55447">
    <property type="entry name" value="CO dehydrogenase flavoprotein C-terminal domain-like"/>
    <property type="match status" value="1"/>
</dbReference>
<dbReference type="FunFam" id="3.30.465.10:FF:000017">
    <property type="entry name" value="Xanthine dehydrogenase, FAD binding subunit"/>
    <property type="match status" value="1"/>
</dbReference>
<dbReference type="InterPro" id="IPR016166">
    <property type="entry name" value="FAD-bd_PCMH"/>
</dbReference>
<keyword evidence="6" id="KW-1185">Reference proteome</keyword>
<dbReference type="Gene3D" id="3.30.390.50">
    <property type="entry name" value="CO dehydrogenase flavoprotein, C-terminal domain"/>
    <property type="match status" value="1"/>
</dbReference>
<keyword evidence="2" id="KW-0274">FAD</keyword>
<feature type="domain" description="FAD-binding PCMH-type" evidence="4">
    <location>
        <begin position="1"/>
        <end position="177"/>
    </location>
</feature>
<dbReference type="GO" id="GO:0071949">
    <property type="term" value="F:FAD binding"/>
    <property type="evidence" value="ECO:0007669"/>
    <property type="project" value="InterPro"/>
</dbReference>
<name>A0A853BYI4_9ACTN</name>
<dbReference type="InterPro" id="IPR002346">
    <property type="entry name" value="Mopterin_DH_FAD-bd"/>
</dbReference>
<dbReference type="PROSITE" id="PS51387">
    <property type="entry name" value="FAD_PCMH"/>
    <property type="match status" value="1"/>
</dbReference>
<dbReference type="SUPFAM" id="SSF56176">
    <property type="entry name" value="FAD-binding/transporter-associated domain-like"/>
    <property type="match status" value="1"/>
</dbReference>
<organism evidence="5 6">
    <name type="scientific">Nocardioides thalensis</name>
    <dbReference type="NCBI Taxonomy" id="1914755"/>
    <lineage>
        <taxon>Bacteria</taxon>
        <taxon>Bacillati</taxon>
        <taxon>Actinomycetota</taxon>
        <taxon>Actinomycetes</taxon>
        <taxon>Propionibacteriales</taxon>
        <taxon>Nocardioidaceae</taxon>
        <taxon>Nocardioides</taxon>
    </lineage>
</organism>
<comment type="caution">
    <text evidence="5">The sequence shown here is derived from an EMBL/GenBank/DDBJ whole genome shotgun (WGS) entry which is preliminary data.</text>
</comment>
<dbReference type="PANTHER" id="PTHR42659:SF2">
    <property type="entry name" value="XANTHINE DEHYDROGENASE SUBUNIT C-RELATED"/>
    <property type="match status" value="1"/>
</dbReference>
<gene>
    <name evidence="5" type="ORF">HNR19_000812</name>
</gene>
<evidence type="ECO:0000256" key="1">
    <source>
        <dbReference type="ARBA" id="ARBA00022630"/>
    </source>
</evidence>
<accession>A0A853BYI4</accession>
<dbReference type="Pfam" id="PF03450">
    <property type="entry name" value="CO_deh_flav_C"/>
    <property type="match status" value="1"/>
</dbReference>
<dbReference type="InterPro" id="IPR016167">
    <property type="entry name" value="FAD-bd_PCMH_sub1"/>
</dbReference>
<dbReference type="AlphaFoldDB" id="A0A853BYI4"/>
<dbReference type="RefSeq" id="WP_179666750.1">
    <property type="nucleotide sequence ID" value="NZ_JACCFP010000001.1"/>
</dbReference>
<dbReference type="Pfam" id="PF00941">
    <property type="entry name" value="FAD_binding_5"/>
    <property type="match status" value="1"/>
</dbReference>
<dbReference type="Proteomes" id="UP000530424">
    <property type="component" value="Unassembled WGS sequence"/>
</dbReference>
<keyword evidence="1" id="KW-0285">Flavoprotein</keyword>
<proteinExistence type="predicted"/>
<dbReference type="InterPro" id="IPR051312">
    <property type="entry name" value="Diverse_Substr_Oxidored"/>
</dbReference>
<dbReference type="SMART" id="SM01092">
    <property type="entry name" value="CO_deh_flav_C"/>
    <property type="match status" value="1"/>
</dbReference>
<dbReference type="PANTHER" id="PTHR42659">
    <property type="entry name" value="XANTHINE DEHYDROGENASE SUBUNIT C-RELATED"/>
    <property type="match status" value="1"/>
</dbReference>